<dbReference type="AlphaFoldDB" id="A0AAV7SBR6"/>
<organism evidence="1 2">
    <name type="scientific">Pleurodeles waltl</name>
    <name type="common">Iberian ribbed newt</name>
    <dbReference type="NCBI Taxonomy" id="8319"/>
    <lineage>
        <taxon>Eukaryota</taxon>
        <taxon>Metazoa</taxon>
        <taxon>Chordata</taxon>
        <taxon>Craniata</taxon>
        <taxon>Vertebrata</taxon>
        <taxon>Euteleostomi</taxon>
        <taxon>Amphibia</taxon>
        <taxon>Batrachia</taxon>
        <taxon>Caudata</taxon>
        <taxon>Salamandroidea</taxon>
        <taxon>Salamandridae</taxon>
        <taxon>Pleurodelinae</taxon>
        <taxon>Pleurodeles</taxon>
    </lineage>
</organism>
<proteinExistence type="predicted"/>
<dbReference type="EMBL" id="JANPWB010000008">
    <property type="protein sequence ID" value="KAJ1161625.1"/>
    <property type="molecule type" value="Genomic_DNA"/>
</dbReference>
<evidence type="ECO:0000313" key="1">
    <source>
        <dbReference type="EMBL" id="KAJ1161625.1"/>
    </source>
</evidence>
<accession>A0AAV7SBR6</accession>
<keyword evidence="2" id="KW-1185">Reference proteome</keyword>
<sequence>MQGLITFEGLLPGPVPVGTAGHALVVRSRHRPLSKERLRELLAISGIRQCLLFAAGKERTLLGRNDVEATLDLKLEAYWRGPGWLPPLPHGTAGAGIESLGSGQALDCNWTDWGRDV</sequence>
<gene>
    <name evidence="1" type="ORF">NDU88_002109</name>
</gene>
<comment type="caution">
    <text evidence="1">The sequence shown here is derived from an EMBL/GenBank/DDBJ whole genome shotgun (WGS) entry which is preliminary data.</text>
</comment>
<evidence type="ECO:0000313" key="2">
    <source>
        <dbReference type="Proteomes" id="UP001066276"/>
    </source>
</evidence>
<dbReference type="Proteomes" id="UP001066276">
    <property type="component" value="Chromosome 4_2"/>
</dbReference>
<name>A0AAV7SBR6_PLEWA</name>
<protein>
    <submittedName>
        <fullName evidence="1">Uncharacterized protein</fullName>
    </submittedName>
</protein>
<reference evidence="1" key="1">
    <citation type="journal article" date="2022" name="bioRxiv">
        <title>Sequencing and chromosome-scale assembly of the giantPleurodeles waltlgenome.</title>
        <authorList>
            <person name="Brown T."/>
            <person name="Elewa A."/>
            <person name="Iarovenko S."/>
            <person name="Subramanian E."/>
            <person name="Araus A.J."/>
            <person name="Petzold A."/>
            <person name="Susuki M."/>
            <person name="Suzuki K.-i.T."/>
            <person name="Hayashi T."/>
            <person name="Toyoda A."/>
            <person name="Oliveira C."/>
            <person name="Osipova E."/>
            <person name="Leigh N.D."/>
            <person name="Simon A."/>
            <person name="Yun M.H."/>
        </authorList>
    </citation>
    <scope>NUCLEOTIDE SEQUENCE</scope>
    <source>
        <strain evidence="1">20211129_DDA</strain>
        <tissue evidence="1">Liver</tissue>
    </source>
</reference>